<gene>
    <name evidence="16" type="ORF">OKIOD_LOCUS16484</name>
</gene>
<evidence type="ECO:0000256" key="3">
    <source>
        <dbReference type="ARBA" id="ARBA00022438"/>
    </source>
</evidence>
<dbReference type="Gene3D" id="3.40.630.10">
    <property type="entry name" value="Zn peptidases"/>
    <property type="match status" value="1"/>
</dbReference>
<comment type="catalytic activity">
    <reaction evidence="14">
        <text>L-cysteinylglycine + H2O = L-cysteine + glycine</text>
        <dbReference type="Rhea" id="RHEA:28783"/>
        <dbReference type="ChEBI" id="CHEBI:15377"/>
        <dbReference type="ChEBI" id="CHEBI:35235"/>
        <dbReference type="ChEBI" id="CHEBI:57305"/>
        <dbReference type="ChEBI" id="CHEBI:61694"/>
    </reaction>
    <physiologicalReaction direction="left-to-right" evidence="14">
        <dbReference type="Rhea" id="RHEA:28784"/>
    </physiologicalReaction>
</comment>
<accession>A0ABN7TCY7</accession>
<dbReference type="EMBL" id="OU015567">
    <property type="protein sequence ID" value="CAG5113629.1"/>
    <property type="molecule type" value="Genomic_DNA"/>
</dbReference>
<dbReference type="PROSITE" id="PS00631">
    <property type="entry name" value="CYTOSOL_AP"/>
    <property type="match status" value="1"/>
</dbReference>
<dbReference type="PANTHER" id="PTHR11963">
    <property type="entry name" value="LEUCINE AMINOPEPTIDASE-RELATED"/>
    <property type="match status" value="1"/>
</dbReference>
<evidence type="ECO:0000256" key="5">
    <source>
        <dbReference type="ARBA" id="ARBA00022801"/>
    </source>
</evidence>
<name>A0ABN7TCY7_OIKDI</name>
<dbReference type="PANTHER" id="PTHR11963:SF23">
    <property type="entry name" value="CYTOSOL AMINOPEPTIDASE"/>
    <property type="match status" value="1"/>
</dbReference>
<keyword evidence="17" id="KW-1185">Reference proteome</keyword>
<comment type="catalytic activity">
    <reaction evidence="13">
        <text>S-benzyl-L-cysteinylglycine + H2O = S-benzyl-L-cysteine + glycine</text>
        <dbReference type="Rhea" id="RHEA:62568"/>
        <dbReference type="ChEBI" id="CHEBI:15377"/>
        <dbReference type="ChEBI" id="CHEBI:57305"/>
        <dbReference type="ChEBI" id="CHEBI:145802"/>
        <dbReference type="ChEBI" id="CHEBI:145803"/>
    </reaction>
    <physiologicalReaction direction="left-to-right" evidence="13">
        <dbReference type="Rhea" id="RHEA:62569"/>
    </physiologicalReaction>
</comment>
<dbReference type="CDD" id="cd00433">
    <property type="entry name" value="Peptidase_M17"/>
    <property type="match status" value="1"/>
</dbReference>
<dbReference type="PRINTS" id="PR00481">
    <property type="entry name" value="LAMNOPPTDASE"/>
</dbReference>
<dbReference type="Proteomes" id="UP001158576">
    <property type="component" value="Chromosome 2"/>
</dbReference>
<dbReference type="SUPFAM" id="SSF52949">
    <property type="entry name" value="Macro domain-like"/>
    <property type="match status" value="1"/>
</dbReference>
<evidence type="ECO:0000256" key="9">
    <source>
        <dbReference type="ARBA" id="ARBA00030930"/>
    </source>
</evidence>
<dbReference type="SUPFAM" id="SSF53187">
    <property type="entry name" value="Zn-dependent exopeptidases"/>
    <property type="match status" value="1"/>
</dbReference>
<keyword evidence="3" id="KW-0031">Aminopeptidase</keyword>
<comment type="catalytic activity">
    <reaction evidence="6">
        <text>an S-substituted L-cysteinylglycine + H2O = an S-substituted L-cysteine + glycine</text>
        <dbReference type="Rhea" id="RHEA:60444"/>
        <dbReference type="ChEBI" id="CHEBI:15377"/>
        <dbReference type="ChEBI" id="CHEBI:57305"/>
        <dbReference type="ChEBI" id="CHEBI:58717"/>
        <dbReference type="ChEBI" id="CHEBI:143103"/>
        <dbReference type="EC" id="3.4.13.23"/>
    </reaction>
    <physiologicalReaction direction="left-to-right" evidence="6">
        <dbReference type="Rhea" id="RHEA:60445"/>
    </physiologicalReaction>
</comment>
<dbReference type="Gene3D" id="3.40.220.10">
    <property type="entry name" value="Leucine Aminopeptidase, subunit E, domain 1"/>
    <property type="match status" value="1"/>
</dbReference>
<evidence type="ECO:0000256" key="13">
    <source>
        <dbReference type="ARBA" id="ARBA00047881"/>
    </source>
</evidence>
<evidence type="ECO:0000256" key="10">
    <source>
        <dbReference type="ARBA" id="ARBA00030997"/>
    </source>
</evidence>
<evidence type="ECO:0000313" key="17">
    <source>
        <dbReference type="Proteomes" id="UP001158576"/>
    </source>
</evidence>
<dbReference type="InterPro" id="IPR000819">
    <property type="entry name" value="Peptidase_M17_C"/>
</dbReference>
<keyword evidence="4" id="KW-0645">Protease</keyword>
<proteinExistence type="inferred from homology"/>
<evidence type="ECO:0000256" key="4">
    <source>
        <dbReference type="ARBA" id="ARBA00022670"/>
    </source>
</evidence>
<evidence type="ECO:0000256" key="12">
    <source>
        <dbReference type="ARBA" id="ARBA00045966"/>
    </source>
</evidence>
<dbReference type="InterPro" id="IPR043472">
    <property type="entry name" value="Macro_dom-like"/>
</dbReference>
<keyword evidence="5" id="KW-0378">Hydrolase</keyword>
<dbReference type="Pfam" id="PF00883">
    <property type="entry name" value="Peptidase_M17"/>
    <property type="match status" value="1"/>
</dbReference>
<protein>
    <recommendedName>
        <fullName evidence="2">Cytosol aminopeptidase</fullName>
        <ecNumber evidence="7">3.4.13.23</ecNumber>
    </recommendedName>
    <alternativeName>
        <fullName evidence="10">Cysteinylglycine-S-conjugate dipeptidase</fullName>
    </alternativeName>
    <alternativeName>
        <fullName evidence="11">Leucine aminopeptidase 3</fullName>
    </alternativeName>
    <alternativeName>
        <fullName evidence="9">Proline aminopeptidase</fullName>
    </alternativeName>
    <alternativeName>
        <fullName evidence="8">Prolyl aminopeptidase</fullName>
    </alternativeName>
</protein>
<comment type="function">
    <text evidence="12">Cytosolic metallopeptidase that catalyzes the removal of unsubstituted N-terminal hydrophobic amino acids from various peptides. The presence of Zn(2+) ions is essential for the peptidase activity, and the association with other cofactors can modulate the substrate spectificity of the enzyme. For instance, in the presence of Mn(2+), it displays a specific Cys-Gly hydrolyzing activity of Cys-Gly-S-conjugates. Involved in the metabolism of glutathione and in the degradation of glutathione S-conjugates, which may play a role in the control of the cell redox status.</text>
</comment>
<evidence type="ECO:0000256" key="7">
    <source>
        <dbReference type="ARBA" id="ARBA00023625"/>
    </source>
</evidence>
<evidence type="ECO:0000256" key="8">
    <source>
        <dbReference type="ARBA" id="ARBA00029605"/>
    </source>
</evidence>
<evidence type="ECO:0000256" key="11">
    <source>
        <dbReference type="ARBA" id="ARBA00031564"/>
    </source>
</evidence>
<feature type="domain" description="Cytosol aminopeptidase" evidence="15">
    <location>
        <begin position="326"/>
        <end position="333"/>
    </location>
</feature>
<dbReference type="Pfam" id="PF02789">
    <property type="entry name" value="Peptidase_M17_N"/>
    <property type="match status" value="1"/>
</dbReference>
<reference evidence="16 17" key="1">
    <citation type="submission" date="2021-04" db="EMBL/GenBank/DDBJ databases">
        <authorList>
            <person name="Bliznina A."/>
        </authorList>
    </citation>
    <scope>NUCLEOTIDE SEQUENCE [LARGE SCALE GENOMIC DNA]</scope>
</reference>
<evidence type="ECO:0000256" key="1">
    <source>
        <dbReference type="ARBA" id="ARBA00009528"/>
    </source>
</evidence>
<evidence type="ECO:0000313" key="16">
    <source>
        <dbReference type="EMBL" id="CAG5113629.1"/>
    </source>
</evidence>
<dbReference type="InterPro" id="IPR008283">
    <property type="entry name" value="Peptidase_M17_N"/>
</dbReference>
<evidence type="ECO:0000256" key="14">
    <source>
        <dbReference type="ARBA" id="ARBA00049107"/>
    </source>
</evidence>
<evidence type="ECO:0000256" key="2">
    <source>
        <dbReference type="ARBA" id="ARBA00014190"/>
    </source>
</evidence>
<dbReference type="EC" id="3.4.13.23" evidence="7"/>
<evidence type="ECO:0000256" key="6">
    <source>
        <dbReference type="ARBA" id="ARBA00023511"/>
    </source>
</evidence>
<organism evidence="16 17">
    <name type="scientific">Oikopleura dioica</name>
    <name type="common">Tunicate</name>
    <dbReference type="NCBI Taxonomy" id="34765"/>
    <lineage>
        <taxon>Eukaryota</taxon>
        <taxon>Metazoa</taxon>
        <taxon>Chordata</taxon>
        <taxon>Tunicata</taxon>
        <taxon>Appendicularia</taxon>
        <taxon>Copelata</taxon>
        <taxon>Oikopleuridae</taxon>
        <taxon>Oikopleura</taxon>
    </lineage>
</organism>
<dbReference type="InterPro" id="IPR011356">
    <property type="entry name" value="Leucine_aapep/pepB"/>
</dbReference>
<comment type="similarity">
    <text evidence="1">Belongs to the peptidase M17 family.</text>
</comment>
<sequence length="487" mass="52034">MTEKIVYVHFSYDDETPTPVLEELSKSRNGSVFAGLNSAGWPGKGETRILWNDTFSGEGRNILIAGAGAKNAKDYCEIEMLNERRENARVAAGAAVNALKGLKVDKVLMELLPGCETAQAEGAHLAQWRYKETELAKMPKLIEPINGAHDDWMTGVRAAKAQNFARYLMESPANLMTPTIFCEKVTERLNPLGIKCTTHGKDFILSERMGAFWSVAKGSAEEPKLLKLEYNGPSNPSGKTICLVGKGVTFDAGGISIKPSANMDAMRADMGGAAVTVSTIYALAMAKAPGKYVALTPLAENLPSGTANKPGDVVTARNGMTIQVDNTDAEGRLLLCDTLCYACDTIKPDVIVDSATLTGAMCVATGWACAGCFTWSTDLATKLTAAGVETGDRIWRMPVFNSHKKKISPAQLADLNNTGPRWGGACNAAAYLRSFVPADGPEYAHLDIAGVMDTCPGADDPSYISKGMTGRPTRTLAEFCRAYSSSS</sequence>
<evidence type="ECO:0000259" key="15">
    <source>
        <dbReference type="PROSITE" id="PS00631"/>
    </source>
</evidence>